<evidence type="ECO:0000256" key="1">
    <source>
        <dbReference type="SAM" id="MobiDB-lite"/>
    </source>
</evidence>
<reference evidence="2" key="1">
    <citation type="submission" date="2023-08" db="EMBL/GenBank/DDBJ databases">
        <authorList>
            <person name="Audoor S."/>
            <person name="Bilcke G."/>
        </authorList>
    </citation>
    <scope>NUCLEOTIDE SEQUENCE</scope>
</reference>
<protein>
    <submittedName>
        <fullName evidence="2">Uncharacterized protein</fullName>
    </submittedName>
</protein>
<feature type="compositionally biased region" description="Polar residues" evidence="1">
    <location>
        <begin position="241"/>
        <end position="256"/>
    </location>
</feature>
<feature type="compositionally biased region" description="Polar residues" evidence="1">
    <location>
        <begin position="611"/>
        <end position="627"/>
    </location>
</feature>
<sequence length="668" mass="73946">MDTGSKARQSSIFPGMVQFHRTSHGKSSGSYFAPLQLVEKAHSFKQCRSDSCSRSQSFRGQVYRPTVSRDNASVVGRVVGDAEQVELSQMSCSQSSVMEHHDSMSMKSSHMMLQHSQKYPPLHQNSSLSNASSHSSGGYSRNHQTRLPPLRSNFYQQSEDCDVPSHCNISTHNTAGTSLASMPAPARSVQSKRRSVSMFLQRMNPRRIGSPTPSLFRKSGEHSPTKGSSTRPSHLLPHSTLPHNSALSVTQSGDKTSSSSNSSFSENLELEARINERHHLPRLQSELKAFVDKSMESIEEKSTELDRKQSQMEEESRNHKKEQDTLFEGRLHELNDAFDSKANNLNRLFHEQKSNLKSEGACWTQGIRDAGDCQMQRLSQYSQVTLKKVHDVAKTAESFLSGYKQFHTEAVQALPNMIRPMLSKMISSMLPSALAEATVAEAPLSGCCKESSDSSNTSCIGNKSLALPTRPDTRSCERITTKKRRGASPGCDLGQLQTAYAAGPSKRVRRSKRIKHSSDKENLTPTSKTGQTRPCVTPGESPKEEDHVSPTTSSTPSPSPKRTMVMGKASKQAPVRSTKKRKISHGKSSVTPLESKRVPFVIELTNLHQSSSPLTQASAHHQTQRNMSPPRGSTLKRDKRRKSYGKARPSRKPSLSNDMSDDTFSFVY</sequence>
<feature type="region of interest" description="Disordered" evidence="1">
    <location>
        <begin position="298"/>
        <end position="323"/>
    </location>
</feature>
<feature type="compositionally biased region" description="Basic and acidic residues" evidence="1">
    <location>
        <begin position="471"/>
        <end position="480"/>
    </location>
</feature>
<feature type="compositionally biased region" description="Polar residues" evidence="1">
    <location>
        <begin position="523"/>
        <end position="534"/>
    </location>
</feature>
<feature type="region of interest" description="Disordered" evidence="1">
    <location>
        <begin position="452"/>
        <end position="591"/>
    </location>
</feature>
<feature type="compositionally biased region" description="Low complexity" evidence="1">
    <location>
        <begin position="105"/>
        <end position="140"/>
    </location>
</feature>
<dbReference type="AlphaFoldDB" id="A0AAD2FYK0"/>
<organism evidence="2 3">
    <name type="scientific">Cylindrotheca closterium</name>
    <dbReference type="NCBI Taxonomy" id="2856"/>
    <lineage>
        <taxon>Eukaryota</taxon>
        <taxon>Sar</taxon>
        <taxon>Stramenopiles</taxon>
        <taxon>Ochrophyta</taxon>
        <taxon>Bacillariophyta</taxon>
        <taxon>Bacillariophyceae</taxon>
        <taxon>Bacillariophycidae</taxon>
        <taxon>Bacillariales</taxon>
        <taxon>Bacillariaceae</taxon>
        <taxon>Cylindrotheca</taxon>
    </lineage>
</organism>
<name>A0AAD2FYK0_9STRA</name>
<proteinExistence type="predicted"/>
<dbReference type="Proteomes" id="UP001295423">
    <property type="component" value="Unassembled WGS sequence"/>
</dbReference>
<gene>
    <name evidence="2" type="ORF">CYCCA115_LOCUS16617</name>
</gene>
<feature type="region of interest" description="Disordered" evidence="1">
    <location>
        <begin position="89"/>
        <end position="147"/>
    </location>
</feature>
<feature type="compositionally biased region" description="Basic residues" evidence="1">
    <location>
        <begin position="506"/>
        <end position="515"/>
    </location>
</feature>
<accession>A0AAD2FYK0</accession>
<keyword evidence="3" id="KW-1185">Reference proteome</keyword>
<feature type="region of interest" description="Disordered" evidence="1">
    <location>
        <begin position="173"/>
        <end position="264"/>
    </location>
</feature>
<feature type="compositionally biased region" description="Basic residues" evidence="1">
    <location>
        <begin position="637"/>
        <end position="651"/>
    </location>
</feature>
<evidence type="ECO:0000313" key="3">
    <source>
        <dbReference type="Proteomes" id="UP001295423"/>
    </source>
</evidence>
<feature type="region of interest" description="Disordered" evidence="1">
    <location>
        <begin position="611"/>
        <end position="668"/>
    </location>
</feature>
<dbReference type="EMBL" id="CAKOGP040001936">
    <property type="protein sequence ID" value="CAJ1957238.1"/>
    <property type="molecule type" value="Genomic_DNA"/>
</dbReference>
<evidence type="ECO:0000313" key="2">
    <source>
        <dbReference type="EMBL" id="CAJ1957238.1"/>
    </source>
</evidence>
<comment type="caution">
    <text evidence="2">The sequence shown here is derived from an EMBL/GenBank/DDBJ whole genome shotgun (WGS) entry which is preliminary data.</text>
</comment>